<keyword evidence="1" id="KW-0732">Signal</keyword>
<name>A0A6P2YM17_BURL3</name>
<dbReference type="InterPro" id="IPR013783">
    <property type="entry name" value="Ig-like_fold"/>
</dbReference>
<gene>
    <name evidence="2" type="ORF">BLA18112_05393</name>
</gene>
<feature type="chain" id="PRO_5026915165" evidence="1">
    <location>
        <begin position="26"/>
        <end position="221"/>
    </location>
</feature>
<feature type="signal peptide" evidence="1">
    <location>
        <begin position="1"/>
        <end position="25"/>
    </location>
</feature>
<organism evidence="2 3">
    <name type="scientific">Burkholderia lata (strain ATCC 17760 / DSM 23089 / LMG 22485 / NCIMB 9086 / R18194 / 383)</name>
    <dbReference type="NCBI Taxonomy" id="482957"/>
    <lineage>
        <taxon>Bacteria</taxon>
        <taxon>Pseudomonadati</taxon>
        <taxon>Pseudomonadota</taxon>
        <taxon>Betaproteobacteria</taxon>
        <taxon>Burkholderiales</taxon>
        <taxon>Burkholderiaceae</taxon>
        <taxon>Burkholderia</taxon>
        <taxon>Burkholderia cepacia complex</taxon>
    </lineage>
</organism>
<proteinExistence type="predicted"/>
<accession>A0A6P2YM17</accession>
<evidence type="ECO:0000313" key="3">
    <source>
        <dbReference type="Proteomes" id="UP000494274"/>
    </source>
</evidence>
<evidence type="ECO:0000313" key="2">
    <source>
        <dbReference type="EMBL" id="VWD21568.1"/>
    </source>
</evidence>
<dbReference type="AlphaFoldDB" id="A0A6P2YM17"/>
<sequence>MKLRLFSLGRLCMALGLFIPAASFAAIDLMPKEVTVDADTTSVQVVNNGDRAEYVTIDLSRLLNPGVPLQDERVEPVAETKQPALYAYPFRMTLAPGQTKAITLKAVRAVETEAVYRLDVQPVIKVLGTEQKKASANVVVNLGFSGLVRQLPAKPRESLAVECVDEGAMLTATGNVRVRVEGAKVGGHEIDRFNVYPGVPLPLKGHVVAIPGQPTCTGGRP</sequence>
<reference evidence="2 3" key="1">
    <citation type="submission" date="2019-09" db="EMBL/GenBank/DDBJ databases">
        <authorList>
            <person name="Depoorter E."/>
        </authorList>
    </citation>
    <scope>NUCLEOTIDE SEQUENCE [LARGE SCALE GENOMIC DNA]</scope>
    <source>
        <strain evidence="2">R-18112</strain>
    </source>
</reference>
<protein>
    <submittedName>
        <fullName evidence="2">Pilus assembly protein</fullName>
    </submittedName>
</protein>
<dbReference type="Proteomes" id="UP000494274">
    <property type="component" value="Unassembled WGS sequence"/>
</dbReference>
<evidence type="ECO:0000256" key="1">
    <source>
        <dbReference type="SAM" id="SignalP"/>
    </source>
</evidence>
<dbReference type="EMBL" id="CABVQI010000019">
    <property type="protein sequence ID" value="VWD21568.1"/>
    <property type="molecule type" value="Genomic_DNA"/>
</dbReference>
<dbReference type="Gene3D" id="2.60.40.10">
    <property type="entry name" value="Immunoglobulins"/>
    <property type="match status" value="1"/>
</dbReference>